<reference evidence="1 2" key="2">
    <citation type="journal article" date="2022" name="Mol. Ecol. Resour.">
        <title>The genomes of chicory, endive, great burdock and yacon provide insights into Asteraceae paleo-polyploidization history and plant inulin production.</title>
        <authorList>
            <person name="Fan W."/>
            <person name="Wang S."/>
            <person name="Wang H."/>
            <person name="Wang A."/>
            <person name="Jiang F."/>
            <person name="Liu H."/>
            <person name="Zhao H."/>
            <person name="Xu D."/>
            <person name="Zhang Y."/>
        </authorList>
    </citation>
    <scope>NUCLEOTIDE SEQUENCE [LARGE SCALE GENOMIC DNA]</scope>
    <source>
        <strain evidence="2">cv. Punajuju</strain>
        <tissue evidence="1">Leaves</tissue>
    </source>
</reference>
<organism evidence="1 2">
    <name type="scientific">Cichorium intybus</name>
    <name type="common">Chicory</name>
    <dbReference type="NCBI Taxonomy" id="13427"/>
    <lineage>
        <taxon>Eukaryota</taxon>
        <taxon>Viridiplantae</taxon>
        <taxon>Streptophyta</taxon>
        <taxon>Embryophyta</taxon>
        <taxon>Tracheophyta</taxon>
        <taxon>Spermatophyta</taxon>
        <taxon>Magnoliopsida</taxon>
        <taxon>eudicotyledons</taxon>
        <taxon>Gunneridae</taxon>
        <taxon>Pentapetalae</taxon>
        <taxon>asterids</taxon>
        <taxon>campanulids</taxon>
        <taxon>Asterales</taxon>
        <taxon>Asteraceae</taxon>
        <taxon>Cichorioideae</taxon>
        <taxon>Cichorieae</taxon>
        <taxon>Cichoriinae</taxon>
        <taxon>Cichorium</taxon>
    </lineage>
</organism>
<evidence type="ECO:0000313" key="2">
    <source>
        <dbReference type="Proteomes" id="UP001055811"/>
    </source>
</evidence>
<gene>
    <name evidence="1" type="ORF">L2E82_11911</name>
</gene>
<evidence type="ECO:0000313" key="1">
    <source>
        <dbReference type="EMBL" id="KAI3781883.1"/>
    </source>
</evidence>
<protein>
    <submittedName>
        <fullName evidence="1">Uncharacterized protein</fullName>
    </submittedName>
</protein>
<sequence>MFHPIYNHKEINENKIKQKRKSTQNTEIKGIESDAVSAVHHAKVDAVVAVGSALEIRSDMQPAAAAEETTSESRTATMEPADIHVEMQDLTAGVDHLPVSVEDCLHDGMIVDSTIDGTDGSKPKEVEVAVNTIVSLGPGFHQLQT</sequence>
<dbReference type="EMBL" id="CM042010">
    <property type="protein sequence ID" value="KAI3781883.1"/>
    <property type="molecule type" value="Genomic_DNA"/>
</dbReference>
<proteinExistence type="predicted"/>
<reference evidence="2" key="1">
    <citation type="journal article" date="2022" name="Mol. Ecol. Resour.">
        <title>The genomes of chicory, endive, great burdock and yacon provide insights into Asteraceae palaeo-polyploidization history and plant inulin production.</title>
        <authorList>
            <person name="Fan W."/>
            <person name="Wang S."/>
            <person name="Wang H."/>
            <person name="Wang A."/>
            <person name="Jiang F."/>
            <person name="Liu H."/>
            <person name="Zhao H."/>
            <person name="Xu D."/>
            <person name="Zhang Y."/>
        </authorList>
    </citation>
    <scope>NUCLEOTIDE SEQUENCE [LARGE SCALE GENOMIC DNA]</scope>
    <source>
        <strain evidence="2">cv. Punajuju</strain>
    </source>
</reference>
<accession>A0ACB9GEH6</accession>
<name>A0ACB9GEH6_CICIN</name>
<comment type="caution">
    <text evidence="1">The sequence shown here is derived from an EMBL/GenBank/DDBJ whole genome shotgun (WGS) entry which is preliminary data.</text>
</comment>
<dbReference type="Proteomes" id="UP001055811">
    <property type="component" value="Linkage Group LG02"/>
</dbReference>
<keyword evidence="2" id="KW-1185">Reference proteome</keyword>